<comment type="subcellular location">
    <subcellularLocation>
        <location evidence="1">Nucleus</location>
    </subcellularLocation>
</comment>
<feature type="compositionally biased region" description="Polar residues" evidence="6">
    <location>
        <begin position="489"/>
        <end position="499"/>
    </location>
</feature>
<dbReference type="EMBL" id="KN833009">
    <property type="protein sequence ID" value="KIM79434.1"/>
    <property type="molecule type" value="Genomic_DNA"/>
</dbReference>
<evidence type="ECO:0000256" key="4">
    <source>
        <dbReference type="ARBA" id="ARBA00022833"/>
    </source>
</evidence>
<dbReference type="SUPFAM" id="SSF53098">
    <property type="entry name" value="Ribonuclease H-like"/>
    <property type="match status" value="1"/>
</dbReference>
<feature type="domain" description="DUF659" evidence="7">
    <location>
        <begin position="8"/>
        <end position="147"/>
    </location>
</feature>
<dbReference type="HOGENOM" id="CLU_007316_2_1_1"/>
<evidence type="ECO:0000259" key="7">
    <source>
        <dbReference type="Pfam" id="PF04937"/>
    </source>
</evidence>
<evidence type="ECO:0000256" key="2">
    <source>
        <dbReference type="ARBA" id="ARBA00022723"/>
    </source>
</evidence>
<name>A0A0C3FIC1_PILCF</name>
<dbReference type="PANTHER" id="PTHR46481:SF10">
    <property type="entry name" value="ZINC FINGER BED DOMAIN-CONTAINING PROTEIN 39"/>
    <property type="match status" value="1"/>
</dbReference>
<keyword evidence="4" id="KW-0862">Zinc</keyword>
<evidence type="ECO:0000256" key="6">
    <source>
        <dbReference type="SAM" id="MobiDB-lite"/>
    </source>
</evidence>
<keyword evidence="3" id="KW-0863">Zinc-finger</keyword>
<dbReference type="AlphaFoldDB" id="A0A0C3FIC1"/>
<dbReference type="Pfam" id="PF04937">
    <property type="entry name" value="DUF659"/>
    <property type="match status" value="1"/>
</dbReference>
<evidence type="ECO:0000256" key="1">
    <source>
        <dbReference type="ARBA" id="ARBA00004123"/>
    </source>
</evidence>
<dbReference type="InterPro" id="IPR052035">
    <property type="entry name" value="ZnF_BED_domain_contain"/>
</dbReference>
<keyword evidence="5" id="KW-0539">Nucleus</keyword>
<gene>
    <name evidence="8" type="ORF">PILCRDRAFT_791460</name>
</gene>
<reference evidence="9" key="2">
    <citation type="submission" date="2015-01" db="EMBL/GenBank/DDBJ databases">
        <title>Evolutionary Origins and Diversification of the Mycorrhizal Mutualists.</title>
        <authorList>
            <consortium name="DOE Joint Genome Institute"/>
            <consortium name="Mycorrhizal Genomics Consortium"/>
            <person name="Kohler A."/>
            <person name="Kuo A."/>
            <person name="Nagy L.G."/>
            <person name="Floudas D."/>
            <person name="Copeland A."/>
            <person name="Barry K.W."/>
            <person name="Cichocki N."/>
            <person name="Veneault-Fourrey C."/>
            <person name="LaButti K."/>
            <person name="Lindquist E.A."/>
            <person name="Lipzen A."/>
            <person name="Lundell T."/>
            <person name="Morin E."/>
            <person name="Murat C."/>
            <person name="Riley R."/>
            <person name="Ohm R."/>
            <person name="Sun H."/>
            <person name="Tunlid A."/>
            <person name="Henrissat B."/>
            <person name="Grigoriev I.V."/>
            <person name="Hibbett D.S."/>
            <person name="Martin F."/>
        </authorList>
    </citation>
    <scope>NUCLEOTIDE SEQUENCE [LARGE SCALE GENOMIC DNA]</scope>
    <source>
        <strain evidence="9">F 1598</strain>
    </source>
</reference>
<feature type="region of interest" description="Disordered" evidence="6">
    <location>
        <begin position="522"/>
        <end position="549"/>
    </location>
</feature>
<dbReference type="PANTHER" id="PTHR46481">
    <property type="entry name" value="ZINC FINGER BED DOMAIN-CONTAINING PROTEIN 4"/>
    <property type="match status" value="1"/>
</dbReference>
<dbReference type="Proteomes" id="UP000054166">
    <property type="component" value="Unassembled WGS sequence"/>
</dbReference>
<evidence type="ECO:0000313" key="9">
    <source>
        <dbReference type="Proteomes" id="UP000054166"/>
    </source>
</evidence>
<evidence type="ECO:0000313" key="8">
    <source>
        <dbReference type="EMBL" id="KIM79434.1"/>
    </source>
</evidence>
<feature type="compositionally biased region" description="Polar residues" evidence="6">
    <location>
        <begin position="531"/>
        <end position="541"/>
    </location>
</feature>
<dbReference type="OrthoDB" id="2423954at2759"/>
<dbReference type="GO" id="GO:0008270">
    <property type="term" value="F:zinc ion binding"/>
    <property type="evidence" value="ECO:0007669"/>
    <property type="project" value="UniProtKB-KW"/>
</dbReference>
<evidence type="ECO:0000256" key="3">
    <source>
        <dbReference type="ARBA" id="ARBA00022771"/>
    </source>
</evidence>
<protein>
    <recommendedName>
        <fullName evidence="7">DUF659 domain-containing protein</fullName>
    </recommendedName>
</protein>
<dbReference type="STRING" id="765440.A0A0C3FIC1"/>
<keyword evidence="2" id="KW-0479">Metal-binding</keyword>
<dbReference type="InterPro" id="IPR012337">
    <property type="entry name" value="RNaseH-like_sf"/>
</dbReference>
<keyword evidence="9" id="KW-1185">Reference proteome</keyword>
<sequence length="616" mass="70003">MLPGAIIPDRKKLAGRILDQEVKLTEDRMKLKIEGRVGTGQCDGWKNKAKKSVVSTMVTVENEAYLINTHDMTKEPKTGDRMFELMKADKKLMEEKYNLTVAGWCADEGPDTKKGKRLMAEEFSWMIILVCWAHQINLVVGDLLGVKHELIEVIKTALEIITWFNGHSAPLAWLQHEQEITYNTSWIIFLPIVTRWLAHYHTCSRLLKIEKALRTCWFRKADKIVLKAGNAEKQARARAVLDPIGDPECWKKLRRMKELLEPLAIANNVTQARYTRLDHVGLTLANLYRIYSSSTIEAPIHDRMLGSLEKRWRAADQDVFILAMHLHPWIRGRCFAKTLSRSGLYNMAENVYKRVFEQEPGWGLLREFMDYSEGLSVYSDESMRLAYWKQRHEESGTPLDLVAIWRFMDNSTNGIARLAIRIFSIIANSGATKCNFSDFGNIQTKKRSRLTVEKTHKINLVRMEIRRRHASQGLLTPRGKRKLGDSDNPDSTTEDLPSSDTEEDNIENLAQDLIDLAADGETANEAEEQLAPSSITVPSDQQRARRPSRTQMPLATLFDFNRSNNGLDFYWTGAVKNLDAEADACELAFVQQEGLPVPNMTDTSLIASTSSSSSLA</sequence>
<dbReference type="GO" id="GO:0005634">
    <property type="term" value="C:nucleus"/>
    <property type="evidence" value="ECO:0007669"/>
    <property type="project" value="UniProtKB-SubCell"/>
</dbReference>
<evidence type="ECO:0000256" key="5">
    <source>
        <dbReference type="ARBA" id="ARBA00023242"/>
    </source>
</evidence>
<feature type="region of interest" description="Disordered" evidence="6">
    <location>
        <begin position="471"/>
        <end position="503"/>
    </location>
</feature>
<accession>A0A0C3FIC1</accession>
<reference evidence="8 9" key="1">
    <citation type="submission" date="2014-04" db="EMBL/GenBank/DDBJ databases">
        <authorList>
            <consortium name="DOE Joint Genome Institute"/>
            <person name="Kuo A."/>
            <person name="Tarkka M."/>
            <person name="Buscot F."/>
            <person name="Kohler A."/>
            <person name="Nagy L.G."/>
            <person name="Floudas D."/>
            <person name="Copeland A."/>
            <person name="Barry K.W."/>
            <person name="Cichocki N."/>
            <person name="Veneault-Fourrey C."/>
            <person name="LaButti K."/>
            <person name="Lindquist E.A."/>
            <person name="Lipzen A."/>
            <person name="Lundell T."/>
            <person name="Morin E."/>
            <person name="Murat C."/>
            <person name="Sun H."/>
            <person name="Tunlid A."/>
            <person name="Henrissat B."/>
            <person name="Grigoriev I.V."/>
            <person name="Hibbett D.S."/>
            <person name="Martin F."/>
            <person name="Nordberg H.P."/>
            <person name="Cantor M.N."/>
            <person name="Hua S.X."/>
        </authorList>
    </citation>
    <scope>NUCLEOTIDE SEQUENCE [LARGE SCALE GENOMIC DNA]</scope>
    <source>
        <strain evidence="8 9">F 1598</strain>
    </source>
</reference>
<dbReference type="InterPro" id="IPR007021">
    <property type="entry name" value="DUF659"/>
</dbReference>
<proteinExistence type="predicted"/>
<dbReference type="InParanoid" id="A0A0C3FIC1"/>
<organism evidence="8 9">
    <name type="scientific">Piloderma croceum (strain F 1598)</name>
    <dbReference type="NCBI Taxonomy" id="765440"/>
    <lineage>
        <taxon>Eukaryota</taxon>
        <taxon>Fungi</taxon>
        <taxon>Dikarya</taxon>
        <taxon>Basidiomycota</taxon>
        <taxon>Agaricomycotina</taxon>
        <taxon>Agaricomycetes</taxon>
        <taxon>Agaricomycetidae</taxon>
        <taxon>Atheliales</taxon>
        <taxon>Atheliaceae</taxon>
        <taxon>Piloderma</taxon>
    </lineage>
</organism>